<accession>A0A0C2X205</accession>
<proteinExistence type="predicted"/>
<name>A0A0C2X205_AMAMK</name>
<dbReference type="EMBL" id="KN818262">
    <property type="protein sequence ID" value="KIL63186.1"/>
    <property type="molecule type" value="Genomic_DNA"/>
</dbReference>
<keyword evidence="2" id="KW-1185">Reference proteome</keyword>
<sequence>MVLEAHQTANFVRWRFNVAGYSTAVATSSITASRLTKFQVFGIQKFSGCAPASLIQAIDNPDNLLPDAT</sequence>
<protein>
    <submittedName>
        <fullName evidence="1">Uncharacterized protein</fullName>
    </submittedName>
</protein>
<reference evidence="1 2" key="1">
    <citation type="submission" date="2014-04" db="EMBL/GenBank/DDBJ databases">
        <title>Evolutionary Origins and Diversification of the Mycorrhizal Mutualists.</title>
        <authorList>
            <consortium name="DOE Joint Genome Institute"/>
            <consortium name="Mycorrhizal Genomics Consortium"/>
            <person name="Kohler A."/>
            <person name="Kuo A."/>
            <person name="Nagy L.G."/>
            <person name="Floudas D."/>
            <person name="Copeland A."/>
            <person name="Barry K.W."/>
            <person name="Cichocki N."/>
            <person name="Veneault-Fourrey C."/>
            <person name="LaButti K."/>
            <person name="Lindquist E.A."/>
            <person name="Lipzen A."/>
            <person name="Lundell T."/>
            <person name="Morin E."/>
            <person name="Murat C."/>
            <person name="Riley R."/>
            <person name="Ohm R."/>
            <person name="Sun H."/>
            <person name="Tunlid A."/>
            <person name="Henrissat B."/>
            <person name="Grigoriev I.V."/>
            <person name="Hibbett D.S."/>
            <person name="Martin F."/>
        </authorList>
    </citation>
    <scope>NUCLEOTIDE SEQUENCE [LARGE SCALE GENOMIC DNA]</scope>
    <source>
        <strain evidence="1 2">Koide BX008</strain>
    </source>
</reference>
<dbReference type="AlphaFoldDB" id="A0A0C2X205"/>
<evidence type="ECO:0000313" key="2">
    <source>
        <dbReference type="Proteomes" id="UP000054549"/>
    </source>
</evidence>
<dbReference type="InParanoid" id="A0A0C2X205"/>
<dbReference type="Proteomes" id="UP000054549">
    <property type="component" value="Unassembled WGS sequence"/>
</dbReference>
<organism evidence="1 2">
    <name type="scientific">Amanita muscaria (strain Koide BX008)</name>
    <dbReference type="NCBI Taxonomy" id="946122"/>
    <lineage>
        <taxon>Eukaryota</taxon>
        <taxon>Fungi</taxon>
        <taxon>Dikarya</taxon>
        <taxon>Basidiomycota</taxon>
        <taxon>Agaricomycotina</taxon>
        <taxon>Agaricomycetes</taxon>
        <taxon>Agaricomycetidae</taxon>
        <taxon>Agaricales</taxon>
        <taxon>Pluteineae</taxon>
        <taxon>Amanitaceae</taxon>
        <taxon>Amanita</taxon>
    </lineage>
</organism>
<gene>
    <name evidence="1" type="ORF">M378DRAFT_164886</name>
</gene>
<dbReference type="HOGENOM" id="CLU_2775440_0_0_1"/>
<evidence type="ECO:0000313" key="1">
    <source>
        <dbReference type="EMBL" id="KIL63186.1"/>
    </source>
</evidence>